<protein>
    <recommendedName>
        <fullName evidence="3">F-box domain-containing protein</fullName>
    </recommendedName>
</protein>
<dbReference type="Gene3D" id="3.80.10.10">
    <property type="entry name" value="Ribonuclease Inhibitor"/>
    <property type="match status" value="1"/>
</dbReference>
<dbReference type="InterPro" id="IPR032675">
    <property type="entry name" value="LRR_dom_sf"/>
</dbReference>
<evidence type="ECO:0000313" key="2">
    <source>
        <dbReference type="Proteomes" id="UP000567179"/>
    </source>
</evidence>
<accession>A0A8H5BS82</accession>
<name>A0A8H5BS82_9AGAR</name>
<gene>
    <name evidence="1" type="ORF">D9619_004634</name>
</gene>
<dbReference type="Proteomes" id="UP000567179">
    <property type="component" value="Unassembled WGS sequence"/>
</dbReference>
<sequence length="578" mass="65713">MSLSPFLSRLDSNYAAEGDDIPQVERIIIQSAGDLELIRLEMEHTHKVYMDLAKEHERLLSYIEAHRALLAPVRRLPVEVLQEIFQHCVPEKVEETVVDTRYAPVLLTHICRSWRRIATATPVLWSSVHIVLPRPKPDVRGQTQAIHNRTLRAVTEWLSRSASLPLHVSILDPDTRFSVTDPLSERLIKLVLSYSHRWRSLSLNIPARFLDKYIVGLPSSSLPLLRNLTVREAYTQWRGEFSSDMRPGAPWRSVGIMHAPRLSNISMWYSPADLRREKFPQLPLRWSLLTSIDLHVSDPENNTPDISSPALMSTLAQCTNLLVCSLQSRAQRDGGPHSNIQKYLGPKVLLPRLEYLCIEGDAEDFSSFMEELETPALRTLKLMVQLSKDANTRYRPAVASFLRQYAPELRALTIAPITVPSASFLDLLENLGNLRVLHLLGRAWTPPYDNVTPNVHPPSGVRRDGFTIDSYLFKLLAGAFWDAQSNETVLLPKLEVFHCDMLGEGHISDGDLVHFLMARRLTLQNSNAVPLGCVRLQEMNIELNRPRDMTSTTLQRRLKPYISGSCKIAIKYLDQEEE</sequence>
<keyword evidence="2" id="KW-1185">Reference proteome</keyword>
<dbReference type="Gene3D" id="1.20.1280.50">
    <property type="match status" value="1"/>
</dbReference>
<evidence type="ECO:0008006" key="3">
    <source>
        <dbReference type="Google" id="ProtNLM"/>
    </source>
</evidence>
<comment type="caution">
    <text evidence="1">The sequence shown here is derived from an EMBL/GenBank/DDBJ whole genome shotgun (WGS) entry which is preliminary data.</text>
</comment>
<proteinExistence type="predicted"/>
<dbReference type="EMBL" id="JAACJJ010000014">
    <property type="protein sequence ID" value="KAF5327623.1"/>
    <property type="molecule type" value="Genomic_DNA"/>
</dbReference>
<reference evidence="1 2" key="1">
    <citation type="journal article" date="2020" name="ISME J.">
        <title>Uncovering the hidden diversity of litter-decomposition mechanisms in mushroom-forming fungi.</title>
        <authorList>
            <person name="Floudas D."/>
            <person name="Bentzer J."/>
            <person name="Ahren D."/>
            <person name="Johansson T."/>
            <person name="Persson P."/>
            <person name="Tunlid A."/>
        </authorList>
    </citation>
    <scope>NUCLEOTIDE SEQUENCE [LARGE SCALE GENOMIC DNA]</scope>
    <source>
        <strain evidence="1 2">CBS 101986</strain>
    </source>
</reference>
<organism evidence="1 2">
    <name type="scientific">Psilocybe cf. subviscida</name>
    <dbReference type="NCBI Taxonomy" id="2480587"/>
    <lineage>
        <taxon>Eukaryota</taxon>
        <taxon>Fungi</taxon>
        <taxon>Dikarya</taxon>
        <taxon>Basidiomycota</taxon>
        <taxon>Agaricomycotina</taxon>
        <taxon>Agaricomycetes</taxon>
        <taxon>Agaricomycetidae</taxon>
        <taxon>Agaricales</taxon>
        <taxon>Agaricineae</taxon>
        <taxon>Strophariaceae</taxon>
        <taxon>Psilocybe</taxon>
    </lineage>
</organism>
<dbReference type="OrthoDB" id="3365698at2759"/>
<dbReference type="AlphaFoldDB" id="A0A8H5BS82"/>
<evidence type="ECO:0000313" key="1">
    <source>
        <dbReference type="EMBL" id="KAF5327623.1"/>
    </source>
</evidence>